<dbReference type="Proteomes" id="UP000525336">
    <property type="component" value="Unassembled WGS sequence"/>
</dbReference>
<dbReference type="AlphaFoldDB" id="A0A7Y3YKN4"/>
<evidence type="ECO:0000313" key="3">
    <source>
        <dbReference type="Proteomes" id="UP000525336"/>
    </source>
</evidence>
<protein>
    <submittedName>
        <fullName evidence="2">Metallophosphoesterase</fullName>
    </submittedName>
</protein>
<evidence type="ECO:0000259" key="1">
    <source>
        <dbReference type="Pfam" id="PF00149"/>
    </source>
</evidence>
<gene>
    <name evidence="2" type="ORF">F0245_01770</name>
</gene>
<reference evidence="2 3" key="1">
    <citation type="submission" date="2019-09" db="EMBL/GenBank/DDBJ databases">
        <title>Draft genome sequencing and comparative genomics of hatchery-associated Vibrios.</title>
        <authorList>
            <person name="Kehlet-Delgado H."/>
            <person name="Mueller R.S."/>
        </authorList>
    </citation>
    <scope>NUCLEOTIDE SEQUENCE [LARGE SCALE GENOMIC DNA]</scope>
    <source>
        <strain evidence="2 3">00-90-10</strain>
    </source>
</reference>
<accession>A0A7Y3YKN4</accession>
<evidence type="ECO:0000313" key="2">
    <source>
        <dbReference type="EMBL" id="NOH32117.1"/>
    </source>
</evidence>
<dbReference type="PANTHER" id="PTHR37844">
    <property type="entry name" value="SER/THR PROTEIN PHOSPHATASE SUPERFAMILY (AFU_ORTHOLOGUE AFUA_1G14840)"/>
    <property type="match status" value="1"/>
</dbReference>
<dbReference type="EMBL" id="VTXW01000002">
    <property type="protein sequence ID" value="NOH32117.1"/>
    <property type="molecule type" value="Genomic_DNA"/>
</dbReference>
<proteinExistence type="predicted"/>
<sequence>MNASFQIISDLHEECCGLTIKGLVNPDADIVIIAGDITQGVALAELALQAATSHPDIEFIVIAGNHELYARGFDYQDYLSCVPLWNQLNDNLHFLENTSIVLNQFDLEVFGGIGWTNLSRLNDINTLSLQMRLNDFRYISVKNQPLNPSKVRELNSEFRSACVKCMSSSNAKNRMVVSHFPQSVELRHSGFPVDLMTTYFCSDDNKLIRELASYDVKVMVSGHTHDSFDCILEGVRQISNQVGYSHEDSYDQNLLNSRKLFSLFK</sequence>
<dbReference type="PANTHER" id="PTHR37844:SF2">
    <property type="entry name" value="SER_THR PROTEIN PHOSPHATASE SUPERFAMILY (AFU_ORTHOLOGUE AFUA_1G14840)"/>
    <property type="match status" value="1"/>
</dbReference>
<dbReference type="Gene3D" id="3.60.21.10">
    <property type="match status" value="1"/>
</dbReference>
<dbReference type="Pfam" id="PF00149">
    <property type="entry name" value="Metallophos"/>
    <property type="match status" value="1"/>
</dbReference>
<comment type="caution">
    <text evidence="2">The sequence shown here is derived from an EMBL/GenBank/DDBJ whole genome shotgun (WGS) entry which is preliminary data.</text>
</comment>
<dbReference type="RefSeq" id="WP_171366545.1">
    <property type="nucleotide sequence ID" value="NZ_VTXW01000002.1"/>
</dbReference>
<dbReference type="GO" id="GO:0016787">
    <property type="term" value="F:hydrolase activity"/>
    <property type="evidence" value="ECO:0007669"/>
    <property type="project" value="InterPro"/>
</dbReference>
<feature type="domain" description="Calcineurin-like phosphoesterase" evidence="1">
    <location>
        <begin position="7"/>
        <end position="226"/>
    </location>
</feature>
<name>A0A7Y3YKN4_9VIBR</name>
<organism evidence="2 3">
    <name type="scientific">Vibrio chagasii</name>
    <dbReference type="NCBI Taxonomy" id="170679"/>
    <lineage>
        <taxon>Bacteria</taxon>
        <taxon>Pseudomonadati</taxon>
        <taxon>Pseudomonadota</taxon>
        <taxon>Gammaproteobacteria</taxon>
        <taxon>Vibrionales</taxon>
        <taxon>Vibrionaceae</taxon>
        <taxon>Vibrio</taxon>
    </lineage>
</organism>
<dbReference type="InterPro" id="IPR029052">
    <property type="entry name" value="Metallo-depent_PP-like"/>
</dbReference>
<dbReference type="SUPFAM" id="SSF56300">
    <property type="entry name" value="Metallo-dependent phosphatases"/>
    <property type="match status" value="1"/>
</dbReference>
<dbReference type="InterPro" id="IPR004843">
    <property type="entry name" value="Calcineurin-like_PHP"/>
</dbReference>